<evidence type="ECO:0000313" key="2">
    <source>
        <dbReference type="EMBL" id="KAL0123117.1"/>
    </source>
</evidence>
<dbReference type="EMBL" id="JADYXP020000006">
    <property type="protein sequence ID" value="KAL0123117.1"/>
    <property type="molecule type" value="Genomic_DNA"/>
</dbReference>
<comment type="caution">
    <text evidence="2">The sequence shown here is derived from an EMBL/GenBank/DDBJ whole genome shotgun (WGS) entry which is preliminary data.</text>
</comment>
<name>A0AAW2GA43_9HYME</name>
<reference evidence="2 3" key="1">
    <citation type="submission" date="2023-03" db="EMBL/GenBank/DDBJ databases">
        <title>High recombination rates correlate with genetic variation in Cardiocondyla obscurior ants.</title>
        <authorList>
            <person name="Errbii M."/>
        </authorList>
    </citation>
    <scope>NUCLEOTIDE SEQUENCE [LARGE SCALE GENOMIC DNA]</scope>
    <source>
        <strain evidence="2">Alpha-2009</strain>
        <tissue evidence="2">Whole body</tissue>
    </source>
</reference>
<protein>
    <submittedName>
        <fullName evidence="2">Uncharacterized protein</fullName>
    </submittedName>
</protein>
<gene>
    <name evidence="2" type="ORF">PUN28_007625</name>
</gene>
<organism evidence="2 3">
    <name type="scientific">Cardiocondyla obscurior</name>
    <dbReference type="NCBI Taxonomy" id="286306"/>
    <lineage>
        <taxon>Eukaryota</taxon>
        <taxon>Metazoa</taxon>
        <taxon>Ecdysozoa</taxon>
        <taxon>Arthropoda</taxon>
        <taxon>Hexapoda</taxon>
        <taxon>Insecta</taxon>
        <taxon>Pterygota</taxon>
        <taxon>Neoptera</taxon>
        <taxon>Endopterygota</taxon>
        <taxon>Hymenoptera</taxon>
        <taxon>Apocrita</taxon>
        <taxon>Aculeata</taxon>
        <taxon>Formicoidea</taxon>
        <taxon>Formicidae</taxon>
        <taxon>Myrmicinae</taxon>
        <taxon>Cardiocondyla</taxon>
    </lineage>
</organism>
<dbReference type="Proteomes" id="UP001430953">
    <property type="component" value="Unassembled WGS sequence"/>
</dbReference>
<keyword evidence="3" id="KW-1185">Reference proteome</keyword>
<sequence length="111" mass="13462">MERGERLYSIRASHERDETSTRVLIIHCTNDSYRRYRNEKRTRRRKRKRKNGRWAEGSRVLREKEEEPSRRRGRGRERSRRAASRKSGREKKRMKIAVVKSTRVAPNAINR</sequence>
<dbReference type="AlphaFoldDB" id="A0AAW2GA43"/>
<evidence type="ECO:0000256" key="1">
    <source>
        <dbReference type="SAM" id="MobiDB-lite"/>
    </source>
</evidence>
<feature type="compositionally biased region" description="Basic and acidic residues" evidence="1">
    <location>
        <begin position="59"/>
        <end position="70"/>
    </location>
</feature>
<feature type="region of interest" description="Disordered" evidence="1">
    <location>
        <begin position="36"/>
        <end position="111"/>
    </location>
</feature>
<feature type="compositionally biased region" description="Basic residues" evidence="1">
    <location>
        <begin position="71"/>
        <end position="95"/>
    </location>
</feature>
<feature type="compositionally biased region" description="Basic residues" evidence="1">
    <location>
        <begin position="36"/>
        <end position="52"/>
    </location>
</feature>
<proteinExistence type="predicted"/>
<evidence type="ECO:0000313" key="3">
    <source>
        <dbReference type="Proteomes" id="UP001430953"/>
    </source>
</evidence>
<accession>A0AAW2GA43</accession>